<dbReference type="EMBL" id="BMVB01000009">
    <property type="protein sequence ID" value="GHC54052.1"/>
    <property type="molecule type" value="Genomic_DNA"/>
</dbReference>
<accession>A0A918TL39</accession>
<protein>
    <submittedName>
        <fullName evidence="2">Uncharacterized protein</fullName>
    </submittedName>
</protein>
<sequence>MPALAAPLRPVLVGAVALALVGGAVACARPGVQGTAGSRPLDRGAGGDRGTPPVPGTSVDLARRITSFTDRINQDGRYRIPAAHDRRAVADGVRLFLDGDRAGAEQTLATAGYTVRTLVDQPGGGQYAEIADATVDGETARGWGRVYIDLRGPARWSVQVPHPTADQRTEQLGIGLLRDVRGGVLILAGAYRTVGDGESGETDAADVAHRSDSVFAAVADALADRRMPAVQVHGFADSSLPDHDVVVSPGKGNAGLPSARRLAAGLRQEGLRVCEVWQRECGRLEGRTNVQGDHADAVGVPFLHVEHSRRVRFDDGLVAKAVRALTEVVSRWSAGRA</sequence>
<evidence type="ECO:0000313" key="3">
    <source>
        <dbReference type="Proteomes" id="UP000646244"/>
    </source>
</evidence>
<organism evidence="2 3">
    <name type="scientific">Streptomyces cinnamoneus</name>
    <name type="common">Streptoverticillium cinnamoneum</name>
    <dbReference type="NCBI Taxonomy" id="53446"/>
    <lineage>
        <taxon>Bacteria</taxon>
        <taxon>Bacillati</taxon>
        <taxon>Actinomycetota</taxon>
        <taxon>Actinomycetes</taxon>
        <taxon>Kitasatosporales</taxon>
        <taxon>Streptomycetaceae</taxon>
        <taxon>Streptomyces</taxon>
        <taxon>Streptomyces cinnamoneus group</taxon>
    </lineage>
</organism>
<reference evidence="2" key="2">
    <citation type="submission" date="2020-09" db="EMBL/GenBank/DDBJ databases">
        <authorList>
            <person name="Sun Q."/>
            <person name="Ohkuma M."/>
        </authorList>
    </citation>
    <scope>NUCLEOTIDE SEQUENCE</scope>
    <source>
        <strain evidence="2">JCM 4633</strain>
    </source>
</reference>
<comment type="caution">
    <text evidence="2">The sequence shown here is derived from an EMBL/GenBank/DDBJ whole genome shotgun (WGS) entry which is preliminary data.</text>
</comment>
<dbReference type="Proteomes" id="UP000646244">
    <property type="component" value="Unassembled WGS sequence"/>
</dbReference>
<reference evidence="2" key="1">
    <citation type="journal article" date="2014" name="Int. J. Syst. Evol. Microbiol.">
        <title>Complete genome sequence of Corynebacterium casei LMG S-19264T (=DSM 44701T), isolated from a smear-ripened cheese.</title>
        <authorList>
            <consortium name="US DOE Joint Genome Institute (JGI-PGF)"/>
            <person name="Walter F."/>
            <person name="Albersmeier A."/>
            <person name="Kalinowski J."/>
            <person name="Ruckert C."/>
        </authorList>
    </citation>
    <scope>NUCLEOTIDE SEQUENCE</scope>
    <source>
        <strain evidence="2">JCM 4633</strain>
    </source>
</reference>
<evidence type="ECO:0000256" key="1">
    <source>
        <dbReference type="SAM" id="MobiDB-lite"/>
    </source>
</evidence>
<gene>
    <name evidence="2" type="ORF">GCM10010507_32960</name>
</gene>
<proteinExistence type="predicted"/>
<evidence type="ECO:0000313" key="2">
    <source>
        <dbReference type="EMBL" id="GHC54052.1"/>
    </source>
</evidence>
<feature type="region of interest" description="Disordered" evidence="1">
    <location>
        <begin position="32"/>
        <end position="57"/>
    </location>
</feature>
<dbReference type="AlphaFoldDB" id="A0A918TL39"/>
<name>A0A918TL39_STRCJ</name>